<dbReference type="FunFam" id="3.40.1440.10:FF:000006">
    <property type="entry name" value="Structure-specific endonuclease subunit SLX1"/>
    <property type="match status" value="1"/>
</dbReference>
<evidence type="ECO:0000256" key="11">
    <source>
        <dbReference type="HAMAP-Rule" id="MF_03100"/>
    </source>
</evidence>
<keyword evidence="6 11" id="KW-0378">Hydrolase</keyword>
<keyword evidence="8 11" id="KW-0233">DNA recombination</keyword>
<keyword evidence="10 11" id="KW-0539">Nucleus</keyword>
<keyword evidence="3 11" id="KW-0255">Endonuclease</keyword>
<keyword evidence="14" id="KW-1185">Reference proteome</keyword>
<evidence type="ECO:0000256" key="3">
    <source>
        <dbReference type="ARBA" id="ARBA00022759"/>
    </source>
</evidence>
<dbReference type="Gene3D" id="3.30.40.10">
    <property type="entry name" value="Zinc/RING finger domain, C3HC4 (zinc finger)"/>
    <property type="match status" value="1"/>
</dbReference>
<evidence type="ECO:0000313" key="13">
    <source>
        <dbReference type="EMBL" id="CCH61795.1"/>
    </source>
</evidence>
<evidence type="ECO:0000256" key="7">
    <source>
        <dbReference type="ARBA" id="ARBA00022833"/>
    </source>
</evidence>
<dbReference type="CDD" id="cd10455">
    <property type="entry name" value="GIY-YIG_SLX1"/>
    <property type="match status" value="1"/>
</dbReference>
<proteinExistence type="inferred from homology"/>
<keyword evidence="1 11" id="KW-0540">Nuclease</keyword>
<dbReference type="Gene3D" id="3.40.1440.10">
    <property type="entry name" value="GIY-YIG endonuclease"/>
    <property type="match status" value="1"/>
</dbReference>
<dbReference type="SMART" id="SM00465">
    <property type="entry name" value="GIYc"/>
    <property type="match status" value="1"/>
</dbReference>
<dbReference type="GO" id="GO:0017108">
    <property type="term" value="F:5'-flap endonuclease activity"/>
    <property type="evidence" value="ECO:0007669"/>
    <property type="project" value="EnsemblFungi"/>
</dbReference>
<evidence type="ECO:0000259" key="12">
    <source>
        <dbReference type="PROSITE" id="PS50164"/>
    </source>
</evidence>
<feature type="domain" description="GIY-YIG" evidence="12">
    <location>
        <begin position="9"/>
        <end position="92"/>
    </location>
</feature>
<evidence type="ECO:0000256" key="9">
    <source>
        <dbReference type="ARBA" id="ARBA00023204"/>
    </source>
</evidence>
<keyword evidence="4 11" id="KW-0227">DNA damage</keyword>
<comment type="caution">
    <text evidence="11">Lacks conserved residue(s) required for the propagation of feature annotation.</text>
</comment>
<dbReference type="GO" id="GO:0006261">
    <property type="term" value="P:DNA-templated DNA replication"/>
    <property type="evidence" value="ECO:0007669"/>
    <property type="project" value="EnsemblFungi"/>
</dbReference>
<evidence type="ECO:0000256" key="8">
    <source>
        <dbReference type="ARBA" id="ARBA00023172"/>
    </source>
</evidence>
<dbReference type="KEGG" id="tbl:TBLA_0F02560"/>
<dbReference type="Proteomes" id="UP000002866">
    <property type="component" value="Chromosome 6"/>
</dbReference>
<dbReference type="GO" id="GO:0000724">
    <property type="term" value="P:double-strand break repair via homologous recombination"/>
    <property type="evidence" value="ECO:0007669"/>
    <property type="project" value="TreeGrafter"/>
</dbReference>
<gene>
    <name evidence="13" type="primary">TBLA0F02560</name>
    <name evidence="13" type="ORF">TBLA_0F02560</name>
</gene>
<evidence type="ECO:0000256" key="4">
    <source>
        <dbReference type="ARBA" id="ARBA00022763"/>
    </source>
</evidence>
<accession>I2H5Z3</accession>
<comment type="similarity">
    <text evidence="11">Belongs to the SLX1 family.</text>
</comment>
<dbReference type="GO" id="GO:0008821">
    <property type="term" value="F:crossover junction DNA endonuclease activity"/>
    <property type="evidence" value="ECO:0007669"/>
    <property type="project" value="TreeGrafter"/>
</dbReference>
<keyword evidence="7" id="KW-0862">Zinc</keyword>
<name>I2H5Z3_HENB6</name>
<organism evidence="13 14">
    <name type="scientific">Henningerozyma blattae (strain ATCC 34711 / CBS 6284 / DSM 70876 / NBRC 10599 / NRRL Y-10934 / UCD 77-7)</name>
    <name type="common">Yeast</name>
    <name type="synonym">Tetrapisispora blattae</name>
    <dbReference type="NCBI Taxonomy" id="1071380"/>
    <lineage>
        <taxon>Eukaryota</taxon>
        <taxon>Fungi</taxon>
        <taxon>Dikarya</taxon>
        <taxon>Ascomycota</taxon>
        <taxon>Saccharomycotina</taxon>
        <taxon>Saccharomycetes</taxon>
        <taxon>Saccharomycetales</taxon>
        <taxon>Saccharomycetaceae</taxon>
        <taxon>Henningerozyma</taxon>
    </lineage>
</organism>
<dbReference type="PROSITE" id="PS50164">
    <property type="entry name" value="GIY_YIG"/>
    <property type="match status" value="1"/>
</dbReference>
<dbReference type="InterPro" id="IPR050381">
    <property type="entry name" value="SLX1_endonuclease"/>
</dbReference>
<sequence length="324" mass="37332">MDEGHKIPTFYCCYILQSLHKRQSFYIGSTPNPFRRLRQHNGILNKGGAYRTHRQGTRPWEMIACIHGFASNIAALQFEHAWQHGYATHYVAEKDRLIKNKNGGRSLQHKLALARQLMSNPYFLRMRLIINFFNTEAHSVWEQNKFRVCKDISIHTDISEGALTSLSSKVSVDTILAHADTNLQLVSALYCRYVDAENVKINIYRTKLTHGCLLCKICLNDFDYTSEDPSMKPLVMFCPFSTKCNKFNEDQTSDIKVCGFQAHLSCVYSLFQKERISKLMPKSSTNSEQELIPEKGNCPECHNDLDWTQIVRDSTLIRSKFMNS</sequence>
<comment type="subcellular location">
    <subcellularLocation>
        <location evidence="11">Nucleus</location>
    </subcellularLocation>
</comment>
<evidence type="ECO:0000256" key="10">
    <source>
        <dbReference type="ARBA" id="ARBA00023242"/>
    </source>
</evidence>
<evidence type="ECO:0000256" key="2">
    <source>
        <dbReference type="ARBA" id="ARBA00022723"/>
    </source>
</evidence>
<dbReference type="InParanoid" id="I2H5Z3"/>
<comment type="function">
    <text evidence="11">Catalytic subunit of the SLX1-SLX4 structure-specific endonuclease that resolves DNA secondary structures generated during DNA repair and recombination. Has endonuclease activity towards branched DNA substrates, introducing single-strand cuts in duplex DNA close to junctions with ss-DNA.</text>
</comment>
<keyword evidence="5" id="KW-0863">Zinc-finger</keyword>
<dbReference type="InterPro" id="IPR013083">
    <property type="entry name" value="Znf_RING/FYVE/PHD"/>
</dbReference>
<dbReference type="eggNOG" id="KOG3005">
    <property type="taxonomic scope" value="Eukaryota"/>
</dbReference>
<protein>
    <recommendedName>
        <fullName evidence="12">GIY-YIG domain-containing protein</fullName>
    </recommendedName>
</protein>
<dbReference type="InterPro" id="IPR000305">
    <property type="entry name" value="GIY-YIG_endonuc"/>
</dbReference>
<dbReference type="GO" id="GO:0008270">
    <property type="term" value="F:zinc ion binding"/>
    <property type="evidence" value="ECO:0007669"/>
    <property type="project" value="UniProtKB-KW"/>
</dbReference>
<dbReference type="HAMAP" id="MF_03100">
    <property type="entry name" value="Endonuc_su_Slx1"/>
    <property type="match status" value="1"/>
</dbReference>
<dbReference type="EMBL" id="HE806321">
    <property type="protein sequence ID" value="CCH61795.1"/>
    <property type="molecule type" value="Genomic_DNA"/>
</dbReference>
<dbReference type="SUPFAM" id="SSF82771">
    <property type="entry name" value="GIY-YIG endonuclease"/>
    <property type="match status" value="1"/>
</dbReference>
<comment type="subunit">
    <text evidence="11">Forms a heterodimer with SLX4.</text>
</comment>
<comment type="cofactor">
    <cofactor evidence="11">
        <name>a divalent metal cation</name>
        <dbReference type="ChEBI" id="CHEBI:60240"/>
    </cofactor>
</comment>
<keyword evidence="2" id="KW-0479">Metal-binding</keyword>
<dbReference type="OrthoDB" id="24645at2759"/>
<dbReference type="RefSeq" id="XP_004181314.1">
    <property type="nucleotide sequence ID" value="XM_004181266.1"/>
</dbReference>
<evidence type="ECO:0000256" key="5">
    <source>
        <dbReference type="ARBA" id="ARBA00022771"/>
    </source>
</evidence>
<dbReference type="GeneID" id="14496904"/>
<dbReference type="PANTHER" id="PTHR20208:SF10">
    <property type="entry name" value="STRUCTURE-SPECIFIC ENDONUCLEASE SUBUNIT SLX1"/>
    <property type="match status" value="1"/>
</dbReference>
<dbReference type="PANTHER" id="PTHR20208">
    <property type="entry name" value="STRUCTURE-SPECIFIC ENDONUCLEASE SUBUNIT SLX1"/>
    <property type="match status" value="1"/>
</dbReference>
<dbReference type="GO" id="GO:0033557">
    <property type="term" value="C:Slx1-Slx4 complex"/>
    <property type="evidence" value="ECO:0007669"/>
    <property type="project" value="UniProtKB-UniRule"/>
</dbReference>
<dbReference type="HOGENOM" id="CLU_030739_1_1_1"/>
<keyword evidence="9 11" id="KW-0234">DNA repair</keyword>
<dbReference type="Pfam" id="PF01541">
    <property type="entry name" value="GIY-YIG"/>
    <property type="match status" value="1"/>
</dbReference>
<dbReference type="InterPro" id="IPR035901">
    <property type="entry name" value="GIY-YIG_endonuc_sf"/>
</dbReference>
<dbReference type="OMA" id="INPREER"/>
<evidence type="ECO:0000256" key="6">
    <source>
        <dbReference type="ARBA" id="ARBA00022801"/>
    </source>
</evidence>
<dbReference type="STRING" id="1071380.I2H5Z3"/>
<evidence type="ECO:0000313" key="14">
    <source>
        <dbReference type="Proteomes" id="UP000002866"/>
    </source>
</evidence>
<reference evidence="13 14" key="1">
    <citation type="journal article" date="2011" name="Proc. Natl. Acad. Sci. U.S.A.">
        <title>Evolutionary erosion of yeast sex chromosomes by mating-type switching accidents.</title>
        <authorList>
            <person name="Gordon J.L."/>
            <person name="Armisen D."/>
            <person name="Proux-Wera E."/>
            <person name="Oheigeartaigh S.S."/>
            <person name="Byrne K.P."/>
            <person name="Wolfe K.H."/>
        </authorList>
    </citation>
    <scope>NUCLEOTIDE SEQUENCE [LARGE SCALE GENOMIC DNA]</scope>
    <source>
        <strain evidence="14">ATCC 34711 / CBS 6284 / DSM 70876 / NBRC 10599 / NRRL Y-10934 / UCD 77-7</strain>
    </source>
</reference>
<dbReference type="AlphaFoldDB" id="I2H5Z3"/>
<evidence type="ECO:0000256" key="1">
    <source>
        <dbReference type="ARBA" id="ARBA00022722"/>
    </source>
</evidence>
<dbReference type="FunCoup" id="I2H5Z3">
    <property type="interactions" value="427"/>
</dbReference>
<dbReference type="InterPro" id="IPR027520">
    <property type="entry name" value="Slx1"/>
</dbReference>